<comment type="caution">
    <text evidence="1">The sequence shown here is derived from an EMBL/GenBank/DDBJ whole genome shotgun (WGS) entry which is preliminary data.</text>
</comment>
<evidence type="ECO:0000313" key="1">
    <source>
        <dbReference type="EMBL" id="GER92204.1"/>
    </source>
</evidence>
<name>A0A5J4KS81_9CHLR</name>
<gene>
    <name evidence="1" type="ORF">KDW_63660</name>
</gene>
<evidence type="ECO:0000313" key="2">
    <source>
        <dbReference type="Proteomes" id="UP000326912"/>
    </source>
</evidence>
<dbReference type="AlphaFoldDB" id="A0A5J4KS81"/>
<keyword evidence="2" id="KW-1185">Reference proteome</keyword>
<reference evidence="1 2" key="1">
    <citation type="submission" date="2019-10" db="EMBL/GenBank/DDBJ databases">
        <title>Dictyobacter vulcani sp. nov., within the class Ktedonobacteria, isolated from soil of volcanic Mt. Zao.</title>
        <authorList>
            <person name="Zheng Y."/>
            <person name="Wang C.M."/>
            <person name="Sakai Y."/>
            <person name="Abe K."/>
            <person name="Yokota A."/>
            <person name="Yabe S."/>
        </authorList>
    </citation>
    <scope>NUCLEOTIDE SEQUENCE [LARGE SCALE GENOMIC DNA]</scope>
    <source>
        <strain evidence="1 2">W12</strain>
    </source>
</reference>
<dbReference type="EMBL" id="BKZW01000006">
    <property type="protein sequence ID" value="GER92204.1"/>
    <property type="molecule type" value="Genomic_DNA"/>
</dbReference>
<organism evidence="1 2">
    <name type="scientific">Dictyobacter vulcani</name>
    <dbReference type="NCBI Taxonomy" id="2607529"/>
    <lineage>
        <taxon>Bacteria</taxon>
        <taxon>Bacillati</taxon>
        <taxon>Chloroflexota</taxon>
        <taxon>Ktedonobacteria</taxon>
        <taxon>Ktedonobacterales</taxon>
        <taxon>Dictyobacteraceae</taxon>
        <taxon>Dictyobacter</taxon>
    </lineage>
</organism>
<protein>
    <submittedName>
        <fullName evidence="1">Uncharacterized protein</fullName>
    </submittedName>
</protein>
<sequence length="158" mass="18683">MKPQAIWLRVRVYSSRFILAAVAVILIIGTLIAFSEVPKVQAANQHRNHLITQLESMGITHFYTDYWSCYSLIFESQEKLLCGVVNHHLNPSHNRYPPYYTIVRADKKSSWLCPKDPNMTTTEYDCLDWLEKRMAKQPPGKYKRYEIDNYVLYRYMLN</sequence>
<dbReference type="Proteomes" id="UP000326912">
    <property type="component" value="Unassembled WGS sequence"/>
</dbReference>
<accession>A0A5J4KS81</accession>
<proteinExistence type="predicted"/>